<feature type="region of interest" description="Disordered" evidence="1">
    <location>
        <begin position="39"/>
        <end position="67"/>
    </location>
</feature>
<evidence type="ECO:0000313" key="3">
    <source>
        <dbReference type="Proteomes" id="UP000594262"/>
    </source>
</evidence>
<dbReference type="Proteomes" id="UP000594262">
    <property type="component" value="Unplaced"/>
</dbReference>
<name>A0A7M6DNI9_9CNID</name>
<reference evidence="2" key="1">
    <citation type="submission" date="2021-01" db="UniProtKB">
        <authorList>
            <consortium name="EnsemblMetazoa"/>
        </authorList>
    </citation>
    <scope>IDENTIFICATION</scope>
</reference>
<proteinExistence type="predicted"/>
<keyword evidence="3" id="KW-1185">Reference proteome</keyword>
<dbReference type="AlphaFoldDB" id="A0A7M6DNI9"/>
<evidence type="ECO:0000256" key="1">
    <source>
        <dbReference type="SAM" id="MobiDB-lite"/>
    </source>
</evidence>
<accession>A0A7M6DNI9</accession>
<dbReference type="OrthoDB" id="6140842at2759"/>
<dbReference type="InterPro" id="IPR027814">
    <property type="entry name" value="DUF4562"/>
</dbReference>
<protein>
    <submittedName>
        <fullName evidence="2">Uncharacterized protein</fullName>
    </submittedName>
</protein>
<dbReference type="EnsemblMetazoa" id="CLYHEMT018116.1">
    <property type="protein sequence ID" value="CLYHEMP018116.1"/>
    <property type="gene ID" value="CLYHEMG018116"/>
</dbReference>
<sequence length="114" mass="12777">MTVIGSSYHYSFGVPIHTGPDSIRPYRRTRLDATYTGFSKSQTNVGSLDTGHVTHDSPINPFPRRRSDRVGGIGWGLSKPGAYDAGLLKSGHQIQRKHFRDQKENELSRRPPFP</sequence>
<organism evidence="2 3">
    <name type="scientific">Clytia hemisphaerica</name>
    <dbReference type="NCBI Taxonomy" id="252671"/>
    <lineage>
        <taxon>Eukaryota</taxon>
        <taxon>Metazoa</taxon>
        <taxon>Cnidaria</taxon>
        <taxon>Hydrozoa</taxon>
        <taxon>Hydroidolina</taxon>
        <taxon>Leptothecata</taxon>
        <taxon>Obeliida</taxon>
        <taxon>Clytiidae</taxon>
        <taxon>Clytia</taxon>
    </lineage>
</organism>
<evidence type="ECO:0000313" key="2">
    <source>
        <dbReference type="EnsemblMetazoa" id="CLYHEMP018116.1"/>
    </source>
</evidence>
<dbReference type="Pfam" id="PF15123">
    <property type="entry name" value="DUF4562"/>
    <property type="match status" value="1"/>
</dbReference>